<proteinExistence type="predicted"/>
<evidence type="ECO:0000313" key="1">
    <source>
        <dbReference type="EnsemblPlants" id="AVESA.00010b.r2.7AG1188050.1.CDS"/>
    </source>
</evidence>
<reference evidence="1" key="1">
    <citation type="submission" date="2021-05" db="EMBL/GenBank/DDBJ databases">
        <authorList>
            <person name="Scholz U."/>
            <person name="Mascher M."/>
            <person name="Fiebig A."/>
        </authorList>
    </citation>
    <scope>NUCLEOTIDE SEQUENCE [LARGE SCALE GENOMIC DNA]</scope>
</reference>
<reference evidence="1" key="2">
    <citation type="submission" date="2025-09" db="UniProtKB">
        <authorList>
            <consortium name="EnsemblPlants"/>
        </authorList>
    </citation>
    <scope>IDENTIFICATION</scope>
</reference>
<protein>
    <submittedName>
        <fullName evidence="1">Uncharacterized protein</fullName>
    </submittedName>
</protein>
<name>A0ACD5ZGF5_AVESA</name>
<dbReference type="Proteomes" id="UP001732700">
    <property type="component" value="Chromosome 7A"/>
</dbReference>
<keyword evidence="2" id="KW-1185">Reference proteome</keyword>
<evidence type="ECO:0000313" key="2">
    <source>
        <dbReference type="Proteomes" id="UP001732700"/>
    </source>
</evidence>
<organism evidence="1 2">
    <name type="scientific">Avena sativa</name>
    <name type="common">Oat</name>
    <dbReference type="NCBI Taxonomy" id="4498"/>
    <lineage>
        <taxon>Eukaryota</taxon>
        <taxon>Viridiplantae</taxon>
        <taxon>Streptophyta</taxon>
        <taxon>Embryophyta</taxon>
        <taxon>Tracheophyta</taxon>
        <taxon>Spermatophyta</taxon>
        <taxon>Magnoliopsida</taxon>
        <taxon>Liliopsida</taxon>
        <taxon>Poales</taxon>
        <taxon>Poaceae</taxon>
        <taxon>BOP clade</taxon>
        <taxon>Pooideae</taxon>
        <taxon>Poodae</taxon>
        <taxon>Poeae</taxon>
        <taxon>Poeae Chloroplast Group 1 (Aveneae type)</taxon>
        <taxon>Aveninae</taxon>
        <taxon>Avena</taxon>
    </lineage>
</organism>
<sequence>MESCSFTDASQEEWRDRLRHKDFWFNGYRQTSVYSYLWIRALSLGDVTWNIGVGPKASFTQTLSRLAMKGYDKPVSIFKHMIQVDLKPSSTADEAIGSGTTSIKYQLAVAMAKELGLLDEEYNMLKHRKEEWEYYTYGRNDGGTSRGLEYHVRFEIVPQIIKKLLTERYLLVVENLQWPIETGSFTQDVGLPPQRWANSQWFISTTSHEAYNKSKSKNDKVFNVDYEEDVVVLVLFALRLSAEHMVKVICQGNEDHWHHIVIDCFHYAMAVFSRHSNGVLVTPDELIYQWASQGILARTSNEETGTCSSKCSYVHRVGRVILEAFQKYSLLQLPFLPANDSDEATTTAAQFLAYHELIAEGTTVQELFENKKNWISFSGDCGWHVSRQWLISEQETNNGPTSLILRGCSQHSLILSKLDNLLEKLCFLRALDLSYTPLESLPSSIGYLLNLRLLSLRGCRHLRTLFSSTKTRTTDSTMNISSYSPMSTLCHLEILDMNGVPLSHLTQDVANQKGNLMHLDMSHSEITTFPSNFFQDMSNLEDLILVNCSRLTDLPHSVAELSSLTNLEVTGTQIRYLPQNIFEEMQKLQSLKLINNKKLISFTESISRAHGLIDLHIEGYESIMVEEIRLEKHPTLVSFMLIHAPHIRRLSLCGCRNLESVELKNLGLLEELDLSATAIKELSADIPNLPHLSQLVMVGVPSLRRFPWHKLQRLPDVFCLDQCADGKNNQFDQVTQVCVNDFRFFYSFDHIVVDFIRNRRFFQQFYVQIAPCITDCRKPQDVELMLHNKLQEMVQKQSTYLDVYSSCNVEVNSVTSPLTAPLPQTDRHLEIFGMQQKPDGLDYLLKVTRSILVACDNSVSCLCSVVYNPGDSSDLEECELHECHKMERVFSDHAEDLKNLRNVHACNLKRLVMFCTVSYTTFSSLERIHLEYCPRLEYMVPLGTELPCLQTIDIMFCYNLKTIFNYEDSNDIISYQLPGLQRIRLQELPLLQHFDNNNTTIVAPISLERMHLEYCPRLEHMVPLGIKLPCLQTIDIMFCYNLKTIFNYEDSNDIISYQLPGLQRIRLQELPLLQHFDNNNTTIVAPMWKELHIRGCWSLRRLPRLQDQLKMVKVSGERSWWNKLQWDSPSHCKSYEPKLPPAFASFDKCVEVTSYLR</sequence>
<dbReference type="EnsemblPlants" id="AVESA.00010b.r2.7AG1188050.1">
    <property type="protein sequence ID" value="AVESA.00010b.r2.7AG1188050.1.CDS"/>
    <property type="gene ID" value="AVESA.00010b.r2.7AG1188050"/>
</dbReference>
<accession>A0ACD5ZGF5</accession>